<dbReference type="EMBL" id="FNSA01000003">
    <property type="protein sequence ID" value="SEC67169.1"/>
    <property type="molecule type" value="Genomic_DNA"/>
</dbReference>
<protein>
    <submittedName>
        <fullName evidence="1">Uncharacterized protein</fullName>
    </submittedName>
</protein>
<reference evidence="2" key="1">
    <citation type="submission" date="2016-10" db="EMBL/GenBank/DDBJ databases">
        <authorList>
            <person name="Varghese N."/>
            <person name="Submissions S."/>
        </authorList>
    </citation>
    <scope>NUCLEOTIDE SEQUENCE [LARGE SCALE GENOMIC DNA]</scope>
    <source>
        <strain evidence="2">DSM 44234</strain>
    </source>
</reference>
<evidence type="ECO:0000313" key="1">
    <source>
        <dbReference type="EMBL" id="SEC67169.1"/>
    </source>
</evidence>
<name>A0A1H4UEJ6_TSUTY</name>
<gene>
    <name evidence="1" type="ORF">SAMN04489793_2875</name>
</gene>
<keyword evidence="2" id="KW-1185">Reference proteome</keyword>
<sequence length="279" mass="30870">MGATAGEKDSLALRAVASGANLLGQDVWWTGRDGITRLVDDLEPDHRRFIARMLIDGAAARYARLRRRQIFLELARAQMYTDDTVPLTDSVIEAQVRREQARGAHLDAVRRSPLFQRMVSGLDWTHAGVAEAAQWSTSPRAYPESLSTERRHAARIMAAPSGTEVHIDTRIVPLIASLWNAGIATLFSCGGGAPDNPHHSRNLLGGGAYVTLRDPDGRLFNALTRRCRNSLDLSRGGVKVTRRRLDRTSVYWPSSGPVERIQQLILDANKATETLKESR</sequence>
<dbReference type="Proteomes" id="UP000182241">
    <property type="component" value="Unassembled WGS sequence"/>
</dbReference>
<accession>A0A1H4UEJ6</accession>
<evidence type="ECO:0000313" key="2">
    <source>
        <dbReference type="Proteomes" id="UP000182241"/>
    </source>
</evidence>
<dbReference type="AlphaFoldDB" id="A0A1H4UEJ6"/>
<proteinExistence type="predicted"/>
<dbReference type="STRING" id="57704.SAMN04489793_2875"/>
<organism evidence="1 2">
    <name type="scientific">Tsukamurella tyrosinosolvens</name>
    <dbReference type="NCBI Taxonomy" id="57704"/>
    <lineage>
        <taxon>Bacteria</taxon>
        <taxon>Bacillati</taxon>
        <taxon>Actinomycetota</taxon>
        <taxon>Actinomycetes</taxon>
        <taxon>Mycobacteriales</taxon>
        <taxon>Tsukamurellaceae</taxon>
        <taxon>Tsukamurella</taxon>
    </lineage>
</organism>